<evidence type="ECO:0000313" key="9">
    <source>
        <dbReference type="Proteomes" id="UP000813384"/>
    </source>
</evidence>
<evidence type="ECO:0000256" key="3">
    <source>
        <dbReference type="ARBA" id="ARBA00023054"/>
    </source>
</evidence>
<comment type="function">
    <text evidence="5">Required for morphogenesis and for the elongation of the flagellar filament by facilitating polymerization of the flagellin monomers at the tip of growing filament. Forms a capping structure, which prevents flagellin subunits (transported through the central channel of the flagellum) from leaking out without polymerization at the distal end.</text>
</comment>
<accession>A0A9E3ZRX7</accession>
<comment type="caution">
    <text evidence="8">The sequence shown here is derived from an EMBL/GenBank/DDBJ whole genome shotgun (WGS) entry which is preliminary data.</text>
</comment>
<feature type="domain" description="Flagellar hook-associated protein 2 N-terminal" evidence="6">
    <location>
        <begin position="24"/>
        <end position="112"/>
    </location>
</feature>
<keyword evidence="3" id="KW-0175">Coiled coil</keyword>
<evidence type="ECO:0000256" key="1">
    <source>
        <dbReference type="ARBA" id="ARBA00009764"/>
    </source>
</evidence>
<evidence type="ECO:0000313" key="8">
    <source>
        <dbReference type="EMBL" id="MCC9272873.1"/>
    </source>
</evidence>
<dbReference type="GO" id="GO:0009424">
    <property type="term" value="C:bacterial-type flagellum hook"/>
    <property type="evidence" value="ECO:0007669"/>
    <property type="project" value="UniProtKB-UniRule"/>
</dbReference>
<evidence type="ECO:0000256" key="5">
    <source>
        <dbReference type="RuleBase" id="RU362066"/>
    </source>
</evidence>
<dbReference type="EMBL" id="JAJJVO010000016">
    <property type="protein sequence ID" value="MCC9272873.1"/>
    <property type="molecule type" value="Genomic_DNA"/>
</dbReference>
<keyword evidence="4 5" id="KW-0975">Bacterial flagellum</keyword>
<protein>
    <recommendedName>
        <fullName evidence="5">Flagellar hook-associated protein 2</fullName>
        <shortName evidence="5">HAP2</shortName>
    </recommendedName>
    <alternativeName>
        <fullName evidence="5">Flagellar cap protein</fullName>
    </alternativeName>
</protein>
<dbReference type="InterPro" id="IPR003481">
    <property type="entry name" value="FliD_N"/>
</dbReference>
<reference evidence="8" key="1">
    <citation type="journal article" date="2021" name="PeerJ">
        <title>Extensive microbial diversity within the chicken gut microbiome revealed by metagenomics and culture.</title>
        <authorList>
            <person name="Gilroy R."/>
            <person name="Ravi A."/>
            <person name="Getino M."/>
            <person name="Pursley I."/>
            <person name="Horton D.L."/>
            <person name="Alikhan N.F."/>
            <person name="Baker D."/>
            <person name="Gharbi K."/>
            <person name="Hall N."/>
            <person name="Watson M."/>
            <person name="Adriaenssens E.M."/>
            <person name="Foster-Nyarko E."/>
            <person name="Jarju S."/>
            <person name="Secka A."/>
            <person name="Antonio M."/>
            <person name="Oren A."/>
            <person name="Chaudhuri R.R."/>
            <person name="La Ragione R."/>
            <person name="Hildebrand F."/>
            <person name="Pallen M.J."/>
        </authorList>
    </citation>
    <scope>NUCLEOTIDE SEQUENCE</scope>
    <source>
        <strain evidence="8">150</strain>
    </source>
</reference>
<dbReference type="PANTHER" id="PTHR30288">
    <property type="entry name" value="FLAGELLAR CAP/ASSEMBLY PROTEIN FLID"/>
    <property type="match status" value="1"/>
</dbReference>
<evidence type="ECO:0000259" key="7">
    <source>
        <dbReference type="Pfam" id="PF07195"/>
    </source>
</evidence>
<feature type="domain" description="Flagellar hook-associated protein 2 C-terminal" evidence="7">
    <location>
        <begin position="219"/>
        <end position="453"/>
    </location>
</feature>
<dbReference type="Proteomes" id="UP000813384">
    <property type="component" value="Unassembled WGS sequence"/>
</dbReference>
<dbReference type="AlphaFoldDB" id="A0A9E3ZRX7"/>
<dbReference type="PANTHER" id="PTHR30288:SF0">
    <property type="entry name" value="FLAGELLAR HOOK-ASSOCIATED PROTEIN 2"/>
    <property type="match status" value="1"/>
</dbReference>
<gene>
    <name evidence="8" type="primary">fliD</name>
    <name evidence="8" type="ORF">K8V42_01020</name>
</gene>
<evidence type="ECO:0000256" key="4">
    <source>
        <dbReference type="ARBA" id="ARBA00023143"/>
    </source>
</evidence>
<dbReference type="GO" id="GO:0007155">
    <property type="term" value="P:cell adhesion"/>
    <property type="evidence" value="ECO:0007669"/>
    <property type="project" value="InterPro"/>
</dbReference>
<name>A0A9E3ZRX7_9ENTE</name>
<keyword evidence="8" id="KW-0282">Flagellum</keyword>
<proteinExistence type="inferred from homology"/>
<comment type="subcellular location">
    <subcellularLocation>
        <location evidence="5">Secreted</location>
    </subcellularLocation>
    <subcellularLocation>
        <location evidence="5">Bacterial flagellum</location>
    </subcellularLocation>
</comment>
<evidence type="ECO:0000259" key="6">
    <source>
        <dbReference type="Pfam" id="PF02465"/>
    </source>
</evidence>
<sequence length="471" mass="50546">MASITSSSGISGMLGQYSGIGAEQIESLLQGDAIPKTRAENKIEALNKQKTAWSDVKTRLTNFLTKIENLQKPAAYQTKIVTSSNEKIGKITATAEALEGDYKLKVEKLATATNVVGKKLTDSTQALGTSGELVLTTGDVDSEGNPKSFNIDVASSDSLKDVVTKINAETKNSGISAVIMDNRLVLTDSKTGDRALTISGSAAEATGLGSEATLNKGIDAKFNLNGIDMTRSSNKLTDVVDGITFELTSASEEVVSLTLKNDTAKLKETVKEFVTQYNSLMTFVNENVAVGDPSAKDNKTGALSGDSSLVRLQTELRNLIAPPYSSGGALKATDIGLSISDRQGTLAFDEKKFDEALKKDPSAVKDFFYQSEKVAGETKANESGYTTALKGVADKYLVDKTGEKGVIATKFATYESSIKDLNKQITRIDEVLEQKKARYVDMFTRLDQAMMQAEEQMSWLISQTNSMNGGN</sequence>
<dbReference type="GO" id="GO:0009421">
    <property type="term" value="C:bacterial-type flagellum filament cap"/>
    <property type="evidence" value="ECO:0007669"/>
    <property type="project" value="InterPro"/>
</dbReference>
<organism evidence="8 9">
    <name type="scientific">Enterococcus aquimarinus</name>
    <dbReference type="NCBI Taxonomy" id="328396"/>
    <lineage>
        <taxon>Bacteria</taxon>
        <taxon>Bacillati</taxon>
        <taxon>Bacillota</taxon>
        <taxon>Bacilli</taxon>
        <taxon>Lactobacillales</taxon>
        <taxon>Enterococcaceae</taxon>
        <taxon>Enterococcus</taxon>
    </lineage>
</organism>
<dbReference type="InterPro" id="IPR010810">
    <property type="entry name" value="Flagellin_hook_IN_motif"/>
</dbReference>
<comment type="subunit">
    <text evidence="2 5">Homopentamer.</text>
</comment>
<dbReference type="Pfam" id="PF07196">
    <property type="entry name" value="Flagellin_IN"/>
    <property type="match status" value="1"/>
</dbReference>
<dbReference type="Pfam" id="PF02465">
    <property type="entry name" value="FliD_N"/>
    <property type="match status" value="1"/>
</dbReference>
<keyword evidence="8" id="KW-0966">Cell projection</keyword>
<keyword evidence="5" id="KW-0964">Secreted</keyword>
<dbReference type="InterPro" id="IPR040026">
    <property type="entry name" value="FliD"/>
</dbReference>
<evidence type="ECO:0000256" key="2">
    <source>
        <dbReference type="ARBA" id="ARBA00011255"/>
    </source>
</evidence>
<keyword evidence="8" id="KW-0969">Cilium</keyword>
<dbReference type="InterPro" id="IPR010809">
    <property type="entry name" value="FliD_C"/>
</dbReference>
<comment type="similarity">
    <text evidence="1 5">Belongs to the FliD family.</text>
</comment>
<dbReference type="GO" id="GO:0071973">
    <property type="term" value="P:bacterial-type flagellum-dependent cell motility"/>
    <property type="evidence" value="ECO:0007669"/>
    <property type="project" value="TreeGrafter"/>
</dbReference>
<dbReference type="Pfam" id="PF07195">
    <property type="entry name" value="FliD_C"/>
    <property type="match status" value="1"/>
</dbReference>
<dbReference type="GO" id="GO:0005576">
    <property type="term" value="C:extracellular region"/>
    <property type="evidence" value="ECO:0007669"/>
    <property type="project" value="UniProtKB-SubCell"/>
</dbReference>
<reference evidence="8" key="2">
    <citation type="submission" date="2021-11" db="EMBL/GenBank/DDBJ databases">
        <authorList>
            <person name="Gilroy R."/>
        </authorList>
    </citation>
    <scope>NUCLEOTIDE SEQUENCE</scope>
    <source>
        <strain evidence="8">150</strain>
    </source>
</reference>